<dbReference type="Proteomes" id="UP000031202">
    <property type="component" value="Unassembled WGS sequence"/>
</dbReference>
<accession>A0A0B4CZS1</accession>
<dbReference type="AlphaFoldDB" id="A0A0B4CZS1"/>
<evidence type="ECO:0000259" key="1">
    <source>
        <dbReference type="Pfam" id="PF12862"/>
    </source>
</evidence>
<name>A0A0B4CZS1_9MICO</name>
<proteinExistence type="predicted"/>
<sequence length="933" mass="99299">MTSYGTRIRALFDEIDRTPWGPEERALVAEAVALAQESGDERLEYEARLRQTSSANMSGDTDLMLTSFAWCLAHHDADPERFPAVLEPAGDLLWQYKWMAGALSNSPEFAPAQIAAVLDDMHEHYRRAGVGESGVLMARFEDAWSAGRIEEATALQRTLEATPRDDYSHCDACVRSQFAGFFAETGREEDAIRLVQEMIDGGFSCGEEPEHALARILLPYLRAGMLDQARAAHLRSYRLAKDNPANLAIIADNVVFCAVTGNEARALALVEKHLPWLVHDGLDAAAHETALASFAVGLDAVAAAGHPDTPVRGSDAEDLVALWGPHDGAWTASALASRAWELADTIAAAFDARNGTDAHRRALARLRDAARERYDVPIHSHEFSARATSPAPSARTPEERVQHALVLTGAGSSAAIDAIRAALPDAVGEDRVALSSHLLSALCSYGRTEEAAAELPARLAVLREAGRDVQAGLEERLGLVLFGVDLVESLPRVQEELDALGDEHLLERADLLSTLAIGRMWAGAHADAAEPARAAAALFAQAGDTRRAHGMRLLEADAVSADGDTAGGAGLLDALLGDPALEDGRRVRVLATRARLHGVAEEFTEGAAAADEAARVAVSIGVDDAMVSEMFLLAAMLHEDDGEPSAAVSRYRVAAERRDAVGLPSVDVRFRQGRAMLAAGYAAEAVDTLNDVLREESENGVEPGSRALTAVLLAQALHAAEEYGNAVGAWAYAADLREEAEDAVGRAYALVQQGRLLGRFGATDDAIEVLTEAVDLVRGNEDEVGLLADGLHVLAQAHQQRGDDEAVTLIDEALELGRRHEATWFVADVLDTRARLLAGQGQTDAAVATALQAADTFADAGDPASAGGSELLAARVLREAERADDAVALYRAAFEHARDAEPLRQAVALELGDLLEALGRHGEAADVRAVLPA</sequence>
<dbReference type="SUPFAM" id="SSF48452">
    <property type="entry name" value="TPR-like"/>
    <property type="match status" value="2"/>
</dbReference>
<dbReference type="RefSeq" id="WP_039411428.1">
    <property type="nucleotide sequence ID" value="NZ_JWSZ01000001.1"/>
</dbReference>
<dbReference type="Gene3D" id="1.25.40.10">
    <property type="entry name" value="Tetratricopeptide repeat domain"/>
    <property type="match status" value="1"/>
</dbReference>
<evidence type="ECO:0000313" key="3">
    <source>
        <dbReference type="Proteomes" id="UP000031202"/>
    </source>
</evidence>
<reference evidence="2 3" key="1">
    <citation type="submission" date="2014-12" db="EMBL/GenBank/DDBJ databases">
        <title>Genome sequencing of Microbacterium hominis TPW29.</title>
        <authorList>
            <person name="Tan P.W."/>
            <person name="Chan K.-G."/>
        </authorList>
    </citation>
    <scope>NUCLEOTIDE SEQUENCE [LARGE SCALE GENOMIC DNA]</scope>
    <source>
        <strain evidence="2 3">TPW29</strain>
    </source>
</reference>
<organism evidence="2 3">
    <name type="scientific">Microbacterium hominis</name>
    <dbReference type="NCBI Taxonomy" id="162426"/>
    <lineage>
        <taxon>Bacteria</taxon>
        <taxon>Bacillati</taxon>
        <taxon>Actinomycetota</taxon>
        <taxon>Actinomycetes</taxon>
        <taxon>Micrococcales</taxon>
        <taxon>Microbacteriaceae</taxon>
        <taxon>Microbacterium</taxon>
    </lineage>
</organism>
<dbReference type="EMBL" id="JWSZ01000001">
    <property type="protein sequence ID" value="KIC59896.1"/>
    <property type="molecule type" value="Genomic_DNA"/>
</dbReference>
<evidence type="ECO:0000313" key="2">
    <source>
        <dbReference type="EMBL" id="KIC59896.1"/>
    </source>
</evidence>
<gene>
    <name evidence="2" type="ORF">RM52_00235</name>
</gene>
<dbReference type="Pfam" id="PF12862">
    <property type="entry name" value="ANAPC5"/>
    <property type="match status" value="1"/>
</dbReference>
<dbReference type="InterPro" id="IPR011990">
    <property type="entry name" value="TPR-like_helical_dom_sf"/>
</dbReference>
<protein>
    <recommendedName>
        <fullName evidence="1">Anaphase-promoting complex subunit 5 domain-containing protein</fullName>
    </recommendedName>
</protein>
<comment type="caution">
    <text evidence="2">The sequence shown here is derived from an EMBL/GenBank/DDBJ whole genome shotgun (WGS) entry which is preliminary data.</text>
</comment>
<feature type="domain" description="Anaphase-promoting complex subunit 5" evidence="1">
    <location>
        <begin position="734"/>
        <end position="786"/>
    </location>
</feature>
<dbReference type="InterPro" id="IPR026000">
    <property type="entry name" value="Apc5_dom"/>
</dbReference>